<dbReference type="PANTHER" id="PTHR23416:SF23">
    <property type="entry name" value="ACETYLTRANSFERASE C18B11.09C-RELATED"/>
    <property type="match status" value="1"/>
</dbReference>
<gene>
    <name evidence="4" type="ORF">GCM10010915_14780</name>
</gene>
<evidence type="ECO:0000256" key="2">
    <source>
        <dbReference type="ARBA" id="ARBA00022679"/>
    </source>
</evidence>
<keyword evidence="2" id="KW-0808">Transferase</keyword>
<dbReference type="EMBL" id="BMHO01000001">
    <property type="protein sequence ID" value="GGD35332.1"/>
    <property type="molecule type" value="Genomic_DNA"/>
</dbReference>
<dbReference type="AlphaFoldDB" id="A0A916Y9I0"/>
<evidence type="ECO:0000313" key="5">
    <source>
        <dbReference type="Proteomes" id="UP000633205"/>
    </source>
</evidence>
<evidence type="ECO:0000256" key="1">
    <source>
        <dbReference type="ARBA" id="ARBA00007274"/>
    </source>
</evidence>
<keyword evidence="5" id="KW-1185">Reference proteome</keyword>
<dbReference type="InterPro" id="IPR001451">
    <property type="entry name" value="Hexapep"/>
</dbReference>
<dbReference type="GO" id="GO:0008374">
    <property type="term" value="F:O-acyltransferase activity"/>
    <property type="evidence" value="ECO:0007669"/>
    <property type="project" value="TreeGrafter"/>
</dbReference>
<dbReference type="Proteomes" id="UP000633205">
    <property type="component" value="Unassembled WGS sequence"/>
</dbReference>
<evidence type="ECO:0000313" key="4">
    <source>
        <dbReference type="EMBL" id="GGD35332.1"/>
    </source>
</evidence>
<dbReference type="Gene3D" id="2.160.10.10">
    <property type="entry name" value="Hexapeptide repeat proteins"/>
    <property type="match status" value="1"/>
</dbReference>
<sequence>MLEIGDDTRIAKQVQFNQGEHTTLRVGDRTQIYRGGEFTGDITIGKDVFINRDCYVRPHVTIGDRVNIGPFVRLITDTHDIGPHERRAGAVRHDPIVVGAGSWIGASSTVLAGVTIGAGAIVAAGSIVTEDVPDDVLVAGVPARVVKRLKG</sequence>
<keyword evidence="3" id="KW-0677">Repeat</keyword>
<dbReference type="RefSeq" id="WP_188711636.1">
    <property type="nucleotide sequence ID" value="NZ_BMHO01000001.1"/>
</dbReference>
<proteinExistence type="inferred from homology"/>
<dbReference type="PROSITE" id="PS00101">
    <property type="entry name" value="HEXAPEP_TRANSFERASES"/>
    <property type="match status" value="1"/>
</dbReference>
<comment type="similarity">
    <text evidence="1">Belongs to the transferase hexapeptide repeat family.</text>
</comment>
<organism evidence="4 5">
    <name type="scientific">Microbacterium faecale</name>
    <dbReference type="NCBI Taxonomy" id="1804630"/>
    <lineage>
        <taxon>Bacteria</taxon>
        <taxon>Bacillati</taxon>
        <taxon>Actinomycetota</taxon>
        <taxon>Actinomycetes</taxon>
        <taxon>Micrococcales</taxon>
        <taxon>Microbacteriaceae</taxon>
        <taxon>Microbacterium</taxon>
    </lineage>
</organism>
<evidence type="ECO:0000256" key="3">
    <source>
        <dbReference type="ARBA" id="ARBA00022737"/>
    </source>
</evidence>
<reference evidence="4" key="1">
    <citation type="journal article" date="2014" name="Int. J. Syst. Evol. Microbiol.">
        <title>Complete genome sequence of Corynebacterium casei LMG S-19264T (=DSM 44701T), isolated from a smear-ripened cheese.</title>
        <authorList>
            <consortium name="US DOE Joint Genome Institute (JGI-PGF)"/>
            <person name="Walter F."/>
            <person name="Albersmeier A."/>
            <person name="Kalinowski J."/>
            <person name="Ruckert C."/>
        </authorList>
    </citation>
    <scope>NUCLEOTIDE SEQUENCE</scope>
    <source>
        <strain evidence="4">CGMCC 1.15152</strain>
    </source>
</reference>
<protein>
    <recommendedName>
        <fullName evidence="6">Transferase</fullName>
    </recommendedName>
</protein>
<dbReference type="SUPFAM" id="SSF51161">
    <property type="entry name" value="Trimeric LpxA-like enzymes"/>
    <property type="match status" value="1"/>
</dbReference>
<dbReference type="InterPro" id="IPR018357">
    <property type="entry name" value="Hexapep_transf_CS"/>
</dbReference>
<dbReference type="Pfam" id="PF00132">
    <property type="entry name" value="Hexapep"/>
    <property type="match status" value="2"/>
</dbReference>
<comment type="caution">
    <text evidence="4">The sequence shown here is derived from an EMBL/GenBank/DDBJ whole genome shotgun (WGS) entry which is preliminary data.</text>
</comment>
<dbReference type="PANTHER" id="PTHR23416">
    <property type="entry name" value="SIALIC ACID SYNTHASE-RELATED"/>
    <property type="match status" value="1"/>
</dbReference>
<accession>A0A916Y9I0</accession>
<evidence type="ECO:0008006" key="6">
    <source>
        <dbReference type="Google" id="ProtNLM"/>
    </source>
</evidence>
<dbReference type="InterPro" id="IPR051159">
    <property type="entry name" value="Hexapeptide_acetyltransf"/>
</dbReference>
<dbReference type="InterPro" id="IPR011004">
    <property type="entry name" value="Trimer_LpxA-like_sf"/>
</dbReference>
<reference evidence="4" key="2">
    <citation type="submission" date="2020-09" db="EMBL/GenBank/DDBJ databases">
        <authorList>
            <person name="Sun Q."/>
            <person name="Zhou Y."/>
        </authorList>
    </citation>
    <scope>NUCLEOTIDE SEQUENCE</scope>
    <source>
        <strain evidence="4">CGMCC 1.15152</strain>
    </source>
</reference>
<name>A0A916Y9I0_9MICO</name>